<feature type="compositionally biased region" description="Acidic residues" evidence="1">
    <location>
        <begin position="100"/>
        <end position="111"/>
    </location>
</feature>
<evidence type="ECO:0000313" key="2">
    <source>
        <dbReference type="EMBL" id="QLH76903.1"/>
    </source>
</evidence>
<gene>
    <name evidence="2" type="ORF">HZS55_06140</name>
</gene>
<dbReference type="EMBL" id="CP058910">
    <property type="protein sequence ID" value="QLH76903.1"/>
    <property type="molecule type" value="Genomic_DNA"/>
</dbReference>
<dbReference type="OrthoDB" id="195563at2157"/>
<dbReference type="SUPFAM" id="SSF46785">
    <property type="entry name" value="Winged helix' DNA-binding domain"/>
    <property type="match status" value="1"/>
</dbReference>
<feature type="region of interest" description="Disordered" evidence="1">
    <location>
        <begin position="100"/>
        <end position="128"/>
    </location>
</feature>
<name>A0A7D5NYZ7_9EURY</name>
<protein>
    <submittedName>
        <fullName evidence="2">Helix-turn-helix transcriptional regulator</fullName>
    </submittedName>
</protein>
<accession>A0A7D5NYZ7</accession>
<dbReference type="InterPro" id="IPR036388">
    <property type="entry name" value="WH-like_DNA-bd_sf"/>
</dbReference>
<dbReference type="RefSeq" id="WP_179910837.1">
    <property type="nucleotide sequence ID" value="NZ_CP058910.1"/>
</dbReference>
<reference evidence="2 3" key="1">
    <citation type="submission" date="2020-07" db="EMBL/GenBank/DDBJ databases">
        <title>Halosimplex pelagicum sp. nov. and Halosimplex rubrum sp. nov., isolated from salted brown alga Laminaria, and emended description of the genus Halosimplex.</title>
        <authorList>
            <person name="Cui H."/>
        </authorList>
    </citation>
    <scope>NUCLEOTIDE SEQUENCE [LARGE SCALE GENOMIC DNA]</scope>
    <source>
        <strain evidence="2 3">R27</strain>
    </source>
</reference>
<evidence type="ECO:0000313" key="3">
    <source>
        <dbReference type="Proteomes" id="UP000509667"/>
    </source>
</evidence>
<keyword evidence="3" id="KW-1185">Reference proteome</keyword>
<dbReference type="GeneID" id="56077425"/>
<dbReference type="InterPro" id="IPR036390">
    <property type="entry name" value="WH_DNA-bd_sf"/>
</dbReference>
<dbReference type="Gene3D" id="1.10.10.10">
    <property type="entry name" value="Winged helix-like DNA-binding domain superfamily/Winged helix DNA-binding domain"/>
    <property type="match status" value="1"/>
</dbReference>
<organism evidence="2 3">
    <name type="scientific">Halosimplex rubrum</name>
    <dbReference type="NCBI Taxonomy" id="869889"/>
    <lineage>
        <taxon>Archaea</taxon>
        <taxon>Methanobacteriati</taxon>
        <taxon>Methanobacteriota</taxon>
        <taxon>Stenosarchaea group</taxon>
        <taxon>Halobacteria</taxon>
        <taxon>Halobacteriales</taxon>
        <taxon>Haloarculaceae</taxon>
        <taxon>Halosimplex</taxon>
    </lineage>
</organism>
<proteinExistence type="predicted"/>
<dbReference type="Proteomes" id="UP000509667">
    <property type="component" value="Chromosome"/>
</dbReference>
<sequence>MPVDFDEYTESEEYDHWLRPGSNAHTILSFLAEYPDQGFTPTEIQAEVDIPMGSIGPTLQRLEERDLVRHKDTYWAIAEDDRITGFESTINSVRAVSEHDDEWGDIDWDTEAADKSEIESWRESQTDE</sequence>
<evidence type="ECO:0000256" key="1">
    <source>
        <dbReference type="SAM" id="MobiDB-lite"/>
    </source>
</evidence>
<dbReference type="KEGG" id="hrr:HZS55_06140"/>
<dbReference type="AlphaFoldDB" id="A0A7D5NYZ7"/>
<feature type="compositionally biased region" description="Basic and acidic residues" evidence="1">
    <location>
        <begin position="112"/>
        <end position="128"/>
    </location>
</feature>